<dbReference type="EMBL" id="FP475956">
    <property type="protein sequence ID" value="CAZ87749.1"/>
    <property type="molecule type" value="Genomic_DNA"/>
</dbReference>
<dbReference type="KEGG" id="thi:THI_1051"/>
<feature type="domain" description="PAS" evidence="1">
    <location>
        <begin position="171"/>
        <end position="242"/>
    </location>
</feature>
<dbReference type="InterPro" id="IPR000014">
    <property type="entry name" value="PAS"/>
</dbReference>
<feature type="domain" description="PAC" evidence="2">
    <location>
        <begin position="246"/>
        <end position="298"/>
    </location>
</feature>
<dbReference type="PROSITE" id="PS50887">
    <property type="entry name" value="GGDEF"/>
    <property type="match status" value="1"/>
</dbReference>
<dbReference type="PROSITE" id="PS50113">
    <property type="entry name" value="PAC"/>
    <property type="match status" value="1"/>
</dbReference>
<protein>
    <recommendedName>
        <fullName evidence="6">Diguanylate cyclase</fullName>
    </recommendedName>
</protein>
<dbReference type="eggNOG" id="COG2202">
    <property type="taxonomic scope" value="Bacteria"/>
</dbReference>
<dbReference type="PANTHER" id="PTHR44757">
    <property type="entry name" value="DIGUANYLATE CYCLASE DGCP"/>
    <property type="match status" value="1"/>
</dbReference>
<dbReference type="NCBIfam" id="TIGR00254">
    <property type="entry name" value="GGDEF"/>
    <property type="match status" value="1"/>
</dbReference>
<dbReference type="Gene3D" id="3.30.70.270">
    <property type="match status" value="1"/>
</dbReference>
<dbReference type="Proteomes" id="UP000002372">
    <property type="component" value="Chromosome"/>
</dbReference>
<dbReference type="InterPro" id="IPR000160">
    <property type="entry name" value="GGDEF_dom"/>
</dbReference>
<dbReference type="SUPFAM" id="SSF55785">
    <property type="entry name" value="PYP-like sensor domain (PAS domain)"/>
    <property type="match status" value="2"/>
</dbReference>
<proteinExistence type="predicted"/>
<dbReference type="InterPro" id="IPR052155">
    <property type="entry name" value="Biofilm_reg_signaling"/>
</dbReference>
<dbReference type="HOGENOM" id="CLU_000445_11_4_4"/>
<evidence type="ECO:0000259" key="3">
    <source>
        <dbReference type="PROSITE" id="PS50887"/>
    </source>
</evidence>
<dbReference type="InterPro" id="IPR029787">
    <property type="entry name" value="Nucleotide_cyclase"/>
</dbReference>
<evidence type="ECO:0000259" key="1">
    <source>
        <dbReference type="PROSITE" id="PS50112"/>
    </source>
</evidence>
<dbReference type="eggNOG" id="COG2199">
    <property type="taxonomic scope" value="Bacteria"/>
</dbReference>
<dbReference type="GO" id="GO:0003824">
    <property type="term" value="F:catalytic activity"/>
    <property type="evidence" value="ECO:0007669"/>
    <property type="project" value="UniProtKB-ARBA"/>
</dbReference>
<feature type="domain" description="GGDEF" evidence="3">
    <location>
        <begin position="329"/>
        <end position="461"/>
    </location>
</feature>
<dbReference type="Gene3D" id="3.30.450.20">
    <property type="entry name" value="PAS domain"/>
    <property type="match status" value="2"/>
</dbReference>
<dbReference type="InterPro" id="IPR001610">
    <property type="entry name" value="PAC"/>
</dbReference>
<dbReference type="Pfam" id="PF13426">
    <property type="entry name" value="PAS_9"/>
    <property type="match status" value="1"/>
</dbReference>
<organism evidence="4 5">
    <name type="scientific">Thiomonas arsenitoxydans (strain DSM 22701 / CIP 110005 / 3As)</name>
    <dbReference type="NCBI Taxonomy" id="426114"/>
    <lineage>
        <taxon>Bacteria</taxon>
        <taxon>Pseudomonadati</taxon>
        <taxon>Pseudomonadota</taxon>
        <taxon>Betaproteobacteria</taxon>
        <taxon>Burkholderiales</taxon>
        <taxon>Thiomonas</taxon>
    </lineage>
</organism>
<evidence type="ECO:0000259" key="2">
    <source>
        <dbReference type="PROSITE" id="PS50113"/>
    </source>
</evidence>
<evidence type="ECO:0000313" key="4">
    <source>
        <dbReference type="EMBL" id="CAZ87749.1"/>
    </source>
</evidence>
<accession>D6CKZ6</accession>
<reference evidence="5" key="2">
    <citation type="journal article" date="2010" name="PLoS Genet.">
        <title>Structure, function, and evolution of the Thiomonas spp. genome.</title>
        <authorList>
            <person name="Arsene-Ploetze F."/>
            <person name="Koechler S."/>
            <person name="Marchal M."/>
            <person name="Coppee J.Y."/>
            <person name="Chandler M."/>
            <person name="Bonnefoy V."/>
            <person name="Brochier-Armanet C."/>
            <person name="Barakat M."/>
            <person name="Barbe V."/>
            <person name="Battaglia-Brunet F."/>
            <person name="Bruneel O."/>
            <person name="Bryan C.G."/>
            <person name="Cleiss-Arnold J."/>
            <person name="Cruveiller S."/>
            <person name="Erhardt M."/>
            <person name="Heinrich-Salmeron A."/>
            <person name="Hommais F."/>
            <person name="Joulian C."/>
            <person name="Krin E."/>
            <person name="Lieutaud A."/>
            <person name="Lievremont D."/>
            <person name="Michel C."/>
            <person name="Muller D."/>
            <person name="Ortet P."/>
            <person name="Proux C."/>
            <person name="Siguier P."/>
            <person name="Roche D."/>
            <person name="Rouy Z."/>
            <person name="Salvignol G."/>
            <person name="Slyemi D."/>
            <person name="Talla E."/>
            <person name="Weiss S."/>
            <person name="Weissenbach J."/>
            <person name="Medigue C."/>
            <person name="Bertin P.N."/>
        </authorList>
    </citation>
    <scope>NUCLEOTIDE SEQUENCE [LARGE SCALE GENOMIC DNA]</scope>
    <source>
        <strain evidence="5">DSM 22701 / CIP 110005 / 3As</strain>
    </source>
</reference>
<dbReference type="InterPro" id="IPR035965">
    <property type="entry name" value="PAS-like_dom_sf"/>
</dbReference>
<dbReference type="SMART" id="SM00267">
    <property type="entry name" value="GGDEF"/>
    <property type="match status" value="1"/>
</dbReference>
<reference key="1">
    <citation type="submission" date="2009-07" db="EMBL/GenBank/DDBJ databases">
        <authorList>
            <person name="Genoscope - CEA"/>
        </authorList>
    </citation>
    <scope>NUCLEOTIDE SEQUENCE</scope>
    <source>
        <strain>3As</strain>
    </source>
</reference>
<dbReference type="PANTHER" id="PTHR44757:SF2">
    <property type="entry name" value="BIOFILM ARCHITECTURE MAINTENANCE PROTEIN MBAA"/>
    <property type="match status" value="1"/>
</dbReference>
<gene>
    <name evidence="4" type="ordered locus">THI_1051</name>
</gene>
<dbReference type="NCBIfam" id="TIGR00229">
    <property type="entry name" value="sensory_box"/>
    <property type="match status" value="1"/>
</dbReference>
<dbReference type="Pfam" id="PF00990">
    <property type="entry name" value="GGDEF"/>
    <property type="match status" value="1"/>
</dbReference>
<dbReference type="InterPro" id="IPR013656">
    <property type="entry name" value="PAS_4"/>
</dbReference>
<dbReference type="SMART" id="SM00086">
    <property type="entry name" value="PAC"/>
    <property type="match status" value="1"/>
</dbReference>
<dbReference type="CDD" id="cd01949">
    <property type="entry name" value="GGDEF"/>
    <property type="match status" value="1"/>
</dbReference>
<name>D6CKZ6_THIA3</name>
<dbReference type="CDD" id="cd00130">
    <property type="entry name" value="PAS"/>
    <property type="match status" value="2"/>
</dbReference>
<dbReference type="InterPro" id="IPR000700">
    <property type="entry name" value="PAS-assoc_C"/>
</dbReference>
<sequence length="473" mass="53286">MTRLTRLTRRTLKISTPHMSSSMSDPFQPEPNPAPMPEVELLPGLAAVPEVRSLLEAVDLPIGRWDADGRLTFFNPPYVSWARRNPDQLRGRTLKELYGDEAWAAAQPAFERGFAGQQADYLRLLRHLDPPRWARIQVFPERGMGGRIEAIYTIAHDVHDDVTAAMALKRSNWLLEQALDNLPWGVIESNAELIVTRWSRSAEAILGYSEAERLGTHRLAMGVPEEERARTLAVYERLLRGEIDNWVEQAQYIRKDRRRIWVEWTLSALRDEEGRVVSLLTFVRDITHQIDTHARLLHRAERDALTGVLTRRAIMERLDTALARRTRDDMLALCFIDLDGFKQINDRLGHVRGDRLLVQVAHAMQDVLRRDDAIGRIGGDEFVALSAVADLSAAQSLAAKLVEVCAAAGYDLLSGMRVTASIGVAAAPTHARSSFELLQRADDAMYVAKQQGKNRWNLCHRHIGGADLAPHHP</sequence>
<dbReference type="SMART" id="SM00091">
    <property type="entry name" value="PAS"/>
    <property type="match status" value="2"/>
</dbReference>
<dbReference type="PROSITE" id="PS50112">
    <property type="entry name" value="PAS"/>
    <property type="match status" value="1"/>
</dbReference>
<dbReference type="InterPro" id="IPR043128">
    <property type="entry name" value="Rev_trsase/Diguanyl_cyclase"/>
</dbReference>
<dbReference type="FunFam" id="3.30.70.270:FF:000001">
    <property type="entry name" value="Diguanylate cyclase domain protein"/>
    <property type="match status" value="1"/>
</dbReference>
<evidence type="ECO:0000313" key="5">
    <source>
        <dbReference type="Proteomes" id="UP000002372"/>
    </source>
</evidence>
<dbReference type="SUPFAM" id="SSF55073">
    <property type="entry name" value="Nucleotide cyclase"/>
    <property type="match status" value="1"/>
</dbReference>
<evidence type="ECO:0008006" key="6">
    <source>
        <dbReference type="Google" id="ProtNLM"/>
    </source>
</evidence>
<dbReference type="AlphaFoldDB" id="D6CKZ6"/>
<dbReference type="Pfam" id="PF08448">
    <property type="entry name" value="PAS_4"/>
    <property type="match status" value="1"/>
</dbReference>